<dbReference type="InterPro" id="IPR020846">
    <property type="entry name" value="MFS_dom"/>
</dbReference>
<dbReference type="GO" id="GO:1990961">
    <property type="term" value="P:xenobiotic detoxification by transmembrane export across the plasma membrane"/>
    <property type="evidence" value="ECO:0007669"/>
    <property type="project" value="InterPro"/>
</dbReference>
<keyword evidence="3" id="KW-0813">Transport</keyword>
<name>A0A418Q4X2_9CORY</name>
<evidence type="ECO:0000256" key="7">
    <source>
        <dbReference type="ARBA" id="ARBA00023136"/>
    </source>
</evidence>
<dbReference type="CDD" id="cd17320">
    <property type="entry name" value="MFS_MdfA_MDR_like"/>
    <property type="match status" value="1"/>
</dbReference>
<evidence type="ECO:0000256" key="2">
    <source>
        <dbReference type="ARBA" id="ARBA00006236"/>
    </source>
</evidence>
<evidence type="ECO:0000256" key="6">
    <source>
        <dbReference type="ARBA" id="ARBA00022989"/>
    </source>
</evidence>
<dbReference type="PANTHER" id="PTHR23502">
    <property type="entry name" value="MAJOR FACILITATOR SUPERFAMILY"/>
    <property type="match status" value="1"/>
</dbReference>
<evidence type="ECO:0000256" key="8">
    <source>
        <dbReference type="SAM" id="Phobius"/>
    </source>
</evidence>
<feature type="domain" description="Major facilitator superfamily (MFS) profile" evidence="9">
    <location>
        <begin position="1"/>
        <end position="390"/>
    </location>
</feature>
<feature type="transmembrane region" description="Helical" evidence="8">
    <location>
        <begin position="334"/>
        <end position="355"/>
    </location>
</feature>
<keyword evidence="7 8" id="KW-0472">Membrane</keyword>
<dbReference type="PROSITE" id="PS50850">
    <property type="entry name" value="MFS"/>
    <property type="match status" value="1"/>
</dbReference>
<dbReference type="GO" id="GO:0005886">
    <property type="term" value="C:plasma membrane"/>
    <property type="evidence" value="ECO:0007669"/>
    <property type="project" value="UniProtKB-SubCell"/>
</dbReference>
<feature type="transmembrane region" description="Helical" evidence="8">
    <location>
        <begin position="96"/>
        <end position="117"/>
    </location>
</feature>
<dbReference type="Proteomes" id="UP000285278">
    <property type="component" value="Unassembled WGS sequence"/>
</dbReference>
<dbReference type="AlphaFoldDB" id="A0A418Q4X2"/>
<organism evidence="10 11">
    <name type="scientific">Corynebacterium falsenii</name>
    <dbReference type="NCBI Taxonomy" id="108486"/>
    <lineage>
        <taxon>Bacteria</taxon>
        <taxon>Bacillati</taxon>
        <taxon>Actinomycetota</taxon>
        <taxon>Actinomycetes</taxon>
        <taxon>Mycobacteriales</taxon>
        <taxon>Corynebacteriaceae</taxon>
        <taxon>Corynebacterium</taxon>
    </lineage>
</organism>
<accession>A0A418Q4X2</accession>
<dbReference type="STRING" id="1451189.CFAL_01590"/>
<feature type="transmembrane region" description="Helical" evidence="8">
    <location>
        <begin position="208"/>
        <end position="229"/>
    </location>
</feature>
<evidence type="ECO:0000259" key="9">
    <source>
        <dbReference type="PROSITE" id="PS50850"/>
    </source>
</evidence>
<dbReference type="OrthoDB" id="9814303at2"/>
<protein>
    <submittedName>
        <fullName evidence="10">Bcr/CflA family efflux MFS transporter</fullName>
    </submittedName>
</protein>
<gene>
    <name evidence="10" type="ORF">D3M95_10385</name>
</gene>
<dbReference type="GO" id="GO:0042910">
    <property type="term" value="F:xenobiotic transmembrane transporter activity"/>
    <property type="evidence" value="ECO:0007669"/>
    <property type="project" value="InterPro"/>
</dbReference>
<dbReference type="InterPro" id="IPR011701">
    <property type="entry name" value="MFS"/>
</dbReference>
<proteinExistence type="inferred from homology"/>
<evidence type="ECO:0000313" key="10">
    <source>
        <dbReference type="EMBL" id="RIX33481.1"/>
    </source>
</evidence>
<dbReference type="PANTHER" id="PTHR23502:SF132">
    <property type="entry name" value="POLYAMINE TRANSPORTER 2-RELATED"/>
    <property type="match status" value="1"/>
</dbReference>
<dbReference type="NCBIfam" id="TIGR00710">
    <property type="entry name" value="efflux_Bcr_CflA"/>
    <property type="match status" value="1"/>
</dbReference>
<feature type="transmembrane region" description="Helical" evidence="8">
    <location>
        <begin position="39"/>
        <end position="59"/>
    </location>
</feature>
<evidence type="ECO:0000313" key="11">
    <source>
        <dbReference type="Proteomes" id="UP000285278"/>
    </source>
</evidence>
<feature type="transmembrane region" description="Helical" evidence="8">
    <location>
        <begin position="298"/>
        <end position="322"/>
    </location>
</feature>
<dbReference type="Pfam" id="PF07690">
    <property type="entry name" value="MFS_1"/>
    <property type="match status" value="1"/>
</dbReference>
<evidence type="ECO:0000256" key="1">
    <source>
        <dbReference type="ARBA" id="ARBA00004651"/>
    </source>
</evidence>
<feature type="transmembrane region" description="Helical" evidence="8">
    <location>
        <begin position="129"/>
        <end position="153"/>
    </location>
</feature>
<feature type="transmembrane region" description="Helical" evidence="8">
    <location>
        <begin position="361"/>
        <end position="381"/>
    </location>
</feature>
<feature type="transmembrane region" description="Helical" evidence="8">
    <location>
        <begin position="274"/>
        <end position="292"/>
    </location>
</feature>
<evidence type="ECO:0000256" key="4">
    <source>
        <dbReference type="ARBA" id="ARBA00022475"/>
    </source>
</evidence>
<feature type="transmembrane region" description="Helical" evidence="8">
    <location>
        <begin position="159"/>
        <end position="178"/>
    </location>
</feature>
<reference evidence="10 11" key="1">
    <citation type="submission" date="2018-09" db="EMBL/GenBank/DDBJ databases">
        <title>Optimization and identification of Corynebacterium falsenii FN1-14 from fish paste.</title>
        <authorList>
            <person name="Daroonpunt R."/>
            <person name="Tanasupawat S."/>
        </authorList>
    </citation>
    <scope>NUCLEOTIDE SEQUENCE [LARGE SCALE GENOMIC DNA]</scope>
    <source>
        <strain evidence="10 11">FN1-14</strain>
    </source>
</reference>
<feature type="transmembrane region" description="Helical" evidence="8">
    <location>
        <begin position="71"/>
        <end position="90"/>
    </location>
</feature>
<comment type="caution">
    <text evidence="10">The sequence shown here is derived from an EMBL/GenBank/DDBJ whole genome shotgun (WGS) entry which is preliminary data.</text>
</comment>
<dbReference type="RefSeq" id="WP_119665289.1">
    <property type="nucleotide sequence ID" value="NZ_QXJK01000015.1"/>
</dbReference>
<comment type="subcellular location">
    <subcellularLocation>
        <location evidence="1">Cell membrane</location>
        <topology evidence="1">Multi-pass membrane protein</topology>
    </subcellularLocation>
</comment>
<keyword evidence="11" id="KW-1185">Reference proteome</keyword>
<dbReference type="InterPro" id="IPR004812">
    <property type="entry name" value="Efflux_drug-R_Bcr/CmlA"/>
</dbReference>
<sequence length="391" mass="39378">MGIFVLLGLALLSAAGPLGMDMFMPSLPQIAVDYSTTAPMAQLGITFFMLGMGLGQVFIGPLSDERGRRKLLISGMILAVAASIVCAVAPTIEVFIAGRLLQGIAGGVGVVLARAIVGDRVSGARAAKAYAVMMTVVGVAPVIAPLIGAAVAGVFHWRAVFWLLVIIAVAQLLVALRLPESLPPDQRAGTGVAGTFRNMGGLLTVRPFVANLVVFGLGFGAMFSFISGSSVVLQQQLGLSAGMYSVVFAINASALIVTNIIGGRLAGRVSSQRLQAVGVTLVALGALSLGIVTLTDPAVVPVVASTFVLTSGTALCMVHSTAIAQGMATGRQGAASALLGASQFAVGSLVSPLVAVGDNKLASMAIVMAVCAAGAVVGKLVSFTSRSASAD</sequence>
<dbReference type="InterPro" id="IPR036259">
    <property type="entry name" value="MFS_trans_sf"/>
</dbReference>
<keyword evidence="6 8" id="KW-1133">Transmembrane helix</keyword>
<dbReference type="EMBL" id="QXJK01000015">
    <property type="protein sequence ID" value="RIX33481.1"/>
    <property type="molecule type" value="Genomic_DNA"/>
</dbReference>
<evidence type="ECO:0000256" key="5">
    <source>
        <dbReference type="ARBA" id="ARBA00022692"/>
    </source>
</evidence>
<keyword evidence="4" id="KW-1003">Cell membrane</keyword>
<dbReference type="SUPFAM" id="SSF103473">
    <property type="entry name" value="MFS general substrate transporter"/>
    <property type="match status" value="1"/>
</dbReference>
<keyword evidence="5 8" id="KW-0812">Transmembrane</keyword>
<feature type="transmembrane region" description="Helical" evidence="8">
    <location>
        <begin position="241"/>
        <end position="262"/>
    </location>
</feature>
<dbReference type="Gene3D" id="1.20.1720.10">
    <property type="entry name" value="Multidrug resistance protein D"/>
    <property type="match status" value="1"/>
</dbReference>
<comment type="similarity">
    <text evidence="2">Belongs to the major facilitator superfamily. Bcr/CmlA family.</text>
</comment>
<evidence type="ECO:0000256" key="3">
    <source>
        <dbReference type="ARBA" id="ARBA00022448"/>
    </source>
</evidence>